<evidence type="ECO:0000256" key="4">
    <source>
        <dbReference type="ARBA" id="ARBA00023242"/>
    </source>
</evidence>
<dbReference type="AlphaFoldDB" id="A0A0D2BNR3"/>
<evidence type="ECO:0000259" key="5">
    <source>
        <dbReference type="SMART" id="SM00906"/>
    </source>
</evidence>
<keyword evidence="4" id="KW-0539">Nucleus</keyword>
<evidence type="ECO:0000313" key="7">
    <source>
        <dbReference type="Proteomes" id="UP000053328"/>
    </source>
</evidence>
<accession>A0A0D2BNR3</accession>
<evidence type="ECO:0000256" key="1">
    <source>
        <dbReference type="ARBA" id="ARBA00023015"/>
    </source>
</evidence>
<evidence type="ECO:0000256" key="3">
    <source>
        <dbReference type="ARBA" id="ARBA00023163"/>
    </source>
</evidence>
<sequence>MTGLSPHTFTQQVIARPIDTANLDQATASGTVQSGFDIDLHTLPQKWLANQLVDRYMELCQPQYPFLHEATYRKAYGNLWTSEEPPNAVIAGTLNAVLSLGCHFSTNSSIAMADSFFRRAKGLTLSAYESTDDGMVTTTLQALSLIAMYPQGSEAQEQTWEIIGMMIRLLPRLRLSPGNEHSSYEAKVENEMNVRLWWACFVLDTVYRSYWGREPRFPDAEDNVRLPQALEDEDSHSGDDITPGALTPPPRIFFFAQTIRLCQLMRNVAKTYRSTPSAAQTLEIDQQILDWYSSIPSLPSAEREYCLHGILWRQCEVLTSRFLHLRVFLLTRHLKSSYPQPKVITAFSSAKGAADAVLQPILEEACVKAAIELIHHLDRLHSAKDGPHSAWWYDLKKITASVGALLLHLNKLAEGQTVTAELFQGEESALHIALKLLKQIDNSGKPQASGLLQRVEGQFEAVREKLHTIETGNIVPEGHEESIPKFQLDTSFDLIGDELMDESFISWEPWSSDTITAEPFSLDLLS</sequence>
<dbReference type="EMBL" id="KN847497">
    <property type="protein sequence ID" value="KIW12769.1"/>
    <property type="molecule type" value="Genomic_DNA"/>
</dbReference>
<keyword evidence="2" id="KW-0238">DNA-binding</keyword>
<dbReference type="CDD" id="cd12148">
    <property type="entry name" value="fungal_TF_MHR"/>
    <property type="match status" value="1"/>
</dbReference>
<reference evidence="6 7" key="1">
    <citation type="submission" date="2015-01" db="EMBL/GenBank/DDBJ databases">
        <title>The Genome Sequence of Exophiala spinifera CBS89968.</title>
        <authorList>
            <consortium name="The Broad Institute Genomics Platform"/>
            <person name="Cuomo C."/>
            <person name="de Hoog S."/>
            <person name="Gorbushina A."/>
            <person name="Stielow B."/>
            <person name="Teixiera M."/>
            <person name="Abouelleil A."/>
            <person name="Chapman S.B."/>
            <person name="Priest M."/>
            <person name="Young S.K."/>
            <person name="Wortman J."/>
            <person name="Nusbaum C."/>
            <person name="Birren B."/>
        </authorList>
    </citation>
    <scope>NUCLEOTIDE SEQUENCE [LARGE SCALE GENOMIC DNA]</scope>
    <source>
        <strain evidence="6 7">CBS 89968</strain>
    </source>
</reference>
<dbReference type="Pfam" id="PF04082">
    <property type="entry name" value="Fungal_trans"/>
    <property type="match status" value="1"/>
</dbReference>
<dbReference type="GO" id="GO:0000981">
    <property type="term" value="F:DNA-binding transcription factor activity, RNA polymerase II-specific"/>
    <property type="evidence" value="ECO:0007669"/>
    <property type="project" value="TreeGrafter"/>
</dbReference>
<dbReference type="GeneID" id="27335039"/>
<dbReference type="HOGENOM" id="CLU_006926_1_2_1"/>
<dbReference type="GO" id="GO:0008270">
    <property type="term" value="F:zinc ion binding"/>
    <property type="evidence" value="ECO:0007669"/>
    <property type="project" value="InterPro"/>
</dbReference>
<dbReference type="PANTHER" id="PTHR47424:SF3">
    <property type="entry name" value="REGULATORY PROTEIN GAL4"/>
    <property type="match status" value="1"/>
</dbReference>
<dbReference type="OrthoDB" id="424974at2759"/>
<proteinExistence type="predicted"/>
<dbReference type="RefSeq" id="XP_016232985.1">
    <property type="nucleotide sequence ID" value="XM_016382282.1"/>
</dbReference>
<dbReference type="InterPro" id="IPR051127">
    <property type="entry name" value="Fungal_SecMet_Regulators"/>
</dbReference>
<dbReference type="PANTHER" id="PTHR47424">
    <property type="entry name" value="REGULATORY PROTEIN GAL4"/>
    <property type="match status" value="1"/>
</dbReference>
<keyword evidence="7" id="KW-1185">Reference proteome</keyword>
<dbReference type="VEuPathDB" id="FungiDB:PV08_07956"/>
<name>A0A0D2BNR3_9EURO</name>
<evidence type="ECO:0000256" key="2">
    <source>
        <dbReference type="ARBA" id="ARBA00023125"/>
    </source>
</evidence>
<dbReference type="SMART" id="SM00906">
    <property type="entry name" value="Fungal_trans"/>
    <property type="match status" value="1"/>
</dbReference>
<dbReference type="InterPro" id="IPR007219">
    <property type="entry name" value="XnlR_reg_dom"/>
</dbReference>
<dbReference type="GO" id="GO:0005634">
    <property type="term" value="C:nucleus"/>
    <property type="evidence" value="ECO:0007669"/>
    <property type="project" value="TreeGrafter"/>
</dbReference>
<protein>
    <recommendedName>
        <fullName evidence="5">Xylanolytic transcriptional activator regulatory domain-containing protein</fullName>
    </recommendedName>
</protein>
<dbReference type="GO" id="GO:0000978">
    <property type="term" value="F:RNA polymerase II cis-regulatory region sequence-specific DNA binding"/>
    <property type="evidence" value="ECO:0007669"/>
    <property type="project" value="TreeGrafter"/>
</dbReference>
<dbReference type="GO" id="GO:0006351">
    <property type="term" value="P:DNA-templated transcription"/>
    <property type="evidence" value="ECO:0007669"/>
    <property type="project" value="InterPro"/>
</dbReference>
<organism evidence="6 7">
    <name type="scientific">Exophiala spinifera</name>
    <dbReference type="NCBI Taxonomy" id="91928"/>
    <lineage>
        <taxon>Eukaryota</taxon>
        <taxon>Fungi</taxon>
        <taxon>Dikarya</taxon>
        <taxon>Ascomycota</taxon>
        <taxon>Pezizomycotina</taxon>
        <taxon>Eurotiomycetes</taxon>
        <taxon>Chaetothyriomycetidae</taxon>
        <taxon>Chaetothyriales</taxon>
        <taxon>Herpotrichiellaceae</taxon>
        <taxon>Exophiala</taxon>
    </lineage>
</organism>
<gene>
    <name evidence="6" type="ORF">PV08_07956</name>
</gene>
<keyword evidence="3" id="KW-0804">Transcription</keyword>
<dbReference type="GO" id="GO:0000435">
    <property type="term" value="P:positive regulation of transcription from RNA polymerase II promoter by galactose"/>
    <property type="evidence" value="ECO:0007669"/>
    <property type="project" value="TreeGrafter"/>
</dbReference>
<keyword evidence="1" id="KW-0805">Transcription regulation</keyword>
<evidence type="ECO:0000313" key="6">
    <source>
        <dbReference type="EMBL" id="KIW12769.1"/>
    </source>
</evidence>
<dbReference type="Proteomes" id="UP000053328">
    <property type="component" value="Unassembled WGS sequence"/>
</dbReference>
<feature type="domain" description="Xylanolytic transcriptional activator regulatory" evidence="5">
    <location>
        <begin position="159"/>
        <end position="233"/>
    </location>
</feature>